<dbReference type="STRING" id="32507.ENSNBRP00000018829"/>
<proteinExistence type="predicted"/>
<evidence type="ECO:0000313" key="3">
    <source>
        <dbReference type="Ensembl" id="ENSNBRP00000018829.1"/>
    </source>
</evidence>
<dbReference type="Ensembl" id="ENSNBRT00000019331.1">
    <property type="protein sequence ID" value="ENSNBRP00000018829.1"/>
    <property type="gene ID" value="ENSNBRG00000014517.1"/>
</dbReference>
<protein>
    <recommendedName>
        <fullName evidence="2">DUF4939 domain-containing protein</fullName>
    </recommendedName>
</protein>
<evidence type="ECO:0000313" key="4">
    <source>
        <dbReference type="Proteomes" id="UP000261580"/>
    </source>
</evidence>
<feature type="region of interest" description="Disordered" evidence="1">
    <location>
        <begin position="138"/>
        <end position="170"/>
    </location>
</feature>
<keyword evidence="4" id="KW-1185">Reference proteome</keyword>
<evidence type="ECO:0000259" key="2">
    <source>
        <dbReference type="Pfam" id="PF16297"/>
    </source>
</evidence>
<dbReference type="Pfam" id="PF16297">
    <property type="entry name" value="DUF4939"/>
    <property type="match status" value="1"/>
</dbReference>
<dbReference type="Proteomes" id="UP000261580">
    <property type="component" value="Unassembled WGS sequence"/>
</dbReference>
<organism evidence="3 4">
    <name type="scientific">Neolamprologus brichardi</name>
    <name type="common">Fairy cichlid</name>
    <name type="synonym">Lamprologus brichardi</name>
    <dbReference type="NCBI Taxonomy" id="32507"/>
    <lineage>
        <taxon>Eukaryota</taxon>
        <taxon>Metazoa</taxon>
        <taxon>Chordata</taxon>
        <taxon>Craniata</taxon>
        <taxon>Vertebrata</taxon>
        <taxon>Euteleostomi</taxon>
        <taxon>Actinopterygii</taxon>
        <taxon>Neopterygii</taxon>
        <taxon>Teleostei</taxon>
        <taxon>Neoteleostei</taxon>
        <taxon>Acanthomorphata</taxon>
        <taxon>Ovalentaria</taxon>
        <taxon>Cichlomorphae</taxon>
        <taxon>Cichliformes</taxon>
        <taxon>Cichlidae</taxon>
        <taxon>African cichlids</taxon>
        <taxon>Pseudocrenilabrinae</taxon>
        <taxon>Lamprologini</taxon>
        <taxon>Neolamprologus</taxon>
    </lineage>
</organism>
<dbReference type="AlphaFoldDB" id="A0A3Q4MT82"/>
<reference evidence="3" key="1">
    <citation type="submission" date="2025-08" db="UniProtKB">
        <authorList>
            <consortium name="Ensembl"/>
        </authorList>
    </citation>
    <scope>IDENTIFICATION</scope>
</reference>
<dbReference type="InterPro" id="IPR032549">
    <property type="entry name" value="DUF4939"/>
</dbReference>
<name>A0A3Q4MT82_NEOBR</name>
<sequence>MDSADSDQVQRALLTQEALLERHEKMLHHINKGLSVHLRVPRPLLHPPNPPTAWLEAPGRTMPSPEPFTGELEKCLGFLAQVSLFFRQQNKTYASDNARIAFFVQLLRDRVLQWAQALLKTLPNISYPKFLSEFKGVFEKDGGPSEETEQADPEGQLYSRMPSGPTGGGE</sequence>
<feature type="domain" description="DUF4939" evidence="2">
    <location>
        <begin position="60"/>
        <end position="141"/>
    </location>
</feature>
<accession>A0A3Q4MT82</accession>
<reference evidence="3" key="2">
    <citation type="submission" date="2025-09" db="UniProtKB">
        <authorList>
            <consortium name="Ensembl"/>
        </authorList>
    </citation>
    <scope>IDENTIFICATION</scope>
</reference>
<evidence type="ECO:0000256" key="1">
    <source>
        <dbReference type="SAM" id="MobiDB-lite"/>
    </source>
</evidence>
<dbReference type="GeneTree" id="ENSGT01120000272077"/>